<reference evidence="1 2" key="1">
    <citation type="submission" date="2019-07" db="EMBL/GenBank/DDBJ databases">
        <title>Whole genome shotgun sequence of Aliivibrio fischeri NBRC 101058.</title>
        <authorList>
            <person name="Hosoyama A."/>
            <person name="Uohara A."/>
            <person name="Ohji S."/>
            <person name="Ichikawa N."/>
        </authorList>
    </citation>
    <scope>NUCLEOTIDE SEQUENCE [LARGE SCALE GENOMIC DNA]</scope>
    <source>
        <strain evidence="1 2">NBRC 101058</strain>
    </source>
</reference>
<dbReference type="Proteomes" id="UP000321787">
    <property type="component" value="Unassembled WGS sequence"/>
</dbReference>
<gene>
    <name evidence="1" type="ORF">AFI02nite_41830</name>
</gene>
<name>A0A510UNB9_ALIFS</name>
<dbReference type="EMBL" id="BJTZ01000074">
    <property type="protein sequence ID" value="GEK16147.1"/>
    <property type="molecule type" value="Genomic_DNA"/>
</dbReference>
<evidence type="ECO:0000313" key="2">
    <source>
        <dbReference type="Proteomes" id="UP000321787"/>
    </source>
</evidence>
<proteinExistence type="predicted"/>
<organism evidence="1 2">
    <name type="scientific">Aliivibrio fischeri</name>
    <name type="common">Vibrio fischeri</name>
    <dbReference type="NCBI Taxonomy" id="668"/>
    <lineage>
        <taxon>Bacteria</taxon>
        <taxon>Pseudomonadati</taxon>
        <taxon>Pseudomonadota</taxon>
        <taxon>Gammaproteobacteria</taxon>
        <taxon>Vibrionales</taxon>
        <taxon>Vibrionaceae</taxon>
        <taxon>Aliivibrio</taxon>
    </lineage>
</organism>
<comment type="caution">
    <text evidence="1">The sequence shown here is derived from an EMBL/GenBank/DDBJ whole genome shotgun (WGS) entry which is preliminary data.</text>
</comment>
<dbReference type="AlphaFoldDB" id="A0A510UNB9"/>
<evidence type="ECO:0000313" key="1">
    <source>
        <dbReference type="EMBL" id="GEK16147.1"/>
    </source>
</evidence>
<sequence length="43" mass="5037">MLFDRGERPIQECFSFIPLGKDNGYTPYLVGCDFLFKIQSINY</sequence>
<protein>
    <submittedName>
        <fullName evidence="1">Uncharacterized protein</fullName>
    </submittedName>
</protein>
<accession>A0A510UNB9</accession>